<keyword evidence="3" id="KW-0378">Hydrolase</keyword>
<dbReference type="Pfam" id="PF00561">
    <property type="entry name" value="Abhydrolase_1"/>
    <property type="match status" value="1"/>
</dbReference>
<evidence type="ECO:0000256" key="7">
    <source>
        <dbReference type="ARBA" id="ARBA00093212"/>
    </source>
</evidence>
<dbReference type="InterPro" id="IPR000639">
    <property type="entry name" value="Epox_hydrolase-like"/>
</dbReference>
<organism evidence="11">
    <name type="scientific">Oryza barthii</name>
    <dbReference type="NCBI Taxonomy" id="65489"/>
    <lineage>
        <taxon>Eukaryota</taxon>
        <taxon>Viridiplantae</taxon>
        <taxon>Streptophyta</taxon>
        <taxon>Embryophyta</taxon>
        <taxon>Tracheophyta</taxon>
        <taxon>Spermatophyta</taxon>
        <taxon>Magnoliopsida</taxon>
        <taxon>Liliopsida</taxon>
        <taxon>Poales</taxon>
        <taxon>Poaceae</taxon>
        <taxon>BOP clade</taxon>
        <taxon>Oryzoideae</taxon>
        <taxon>Oryzeae</taxon>
        <taxon>Oryzinae</taxon>
        <taxon>Oryza</taxon>
    </lineage>
</organism>
<keyword evidence="12" id="KW-1185">Reference proteome</keyword>
<evidence type="ECO:0000256" key="3">
    <source>
        <dbReference type="ARBA" id="ARBA00022801"/>
    </source>
</evidence>
<reference evidence="11" key="1">
    <citation type="journal article" date="2009" name="Rice">
        <title>De Novo Next Generation Sequencing of Plant Genomes.</title>
        <authorList>
            <person name="Rounsley S."/>
            <person name="Marri P.R."/>
            <person name="Yu Y."/>
            <person name="He R."/>
            <person name="Sisneros N."/>
            <person name="Goicoechea J.L."/>
            <person name="Lee S.J."/>
            <person name="Angelova A."/>
            <person name="Kudrna D."/>
            <person name="Luo M."/>
            <person name="Affourtit J."/>
            <person name="Desany B."/>
            <person name="Knight J."/>
            <person name="Niazi F."/>
            <person name="Egholm M."/>
            <person name="Wing R.A."/>
        </authorList>
    </citation>
    <scope>NUCLEOTIDE SEQUENCE [LARGE SCALE GENOMIC DNA]</scope>
    <source>
        <strain evidence="11">cv. IRGC 105608</strain>
    </source>
</reference>
<dbReference type="InterPro" id="IPR000073">
    <property type="entry name" value="AB_hydrolase_1"/>
</dbReference>
<comment type="similarity">
    <text evidence="4">Belongs to the AB hydrolase superfamily. Epoxide hydrolase family.</text>
</comment>
<dbReference type="GO" id="GO:0004301">
    <property type="term" value="F:epoxide hydrolase activity"/>
    <property type="evidence" value="ECO:0007669"/>
    <property type="project" value="UniProtKB-EC"/>
</dbReference>
<dbReference type="Pfam" id="PF12697">
    <property type="entry name" value="Abhydrolase_6"/>
    <property type="match status" value="1"/>
</dbReference>
<dbReference type="Gene3D" id="3.40.50.1820">
    <property type="entry name" value="alpha/beta hydrolase"/>
    <property type="match status" value="2"/>
</dbReference>
<dbReference type="SUPFAM" id="SSF53474">
    <property type="entry name" value="alpha/beta-Hydrolases"/>
    <property type="match status" value="2"/>
</dbReference>
<proteinExistence type="inferred from homology"/>
<dbReference type="PRINTS" id="PR00412">
    <property type="entry name" value="EPOXHYDRLASE"/>
</dbReference>
<dbReference type="Gramene" id="OBART01G09750.1">
    <property type="protein sequence ID" value="OBART01G09750.1"/>
    <property type="gene ID" value="OBART01G09750"/>
</dbReference>
<comment type="catalytic activity">
    <reaction evidence="7">
        <text>(24S)-24,25-epoxycucurbitadienol + H2O = (24R)-24,25-dihydroxycucurbitadienol</text>
        <dbReference type="Rhea" id="RHEA:81855"/>
        <dbReference type="ChEBI" id="CHEBI:15377"/>
        <dbReference type="ChEBI" id="CHEBI:229949"/>
        <dbReference type="ChEBI" id="CHEBI:229950"/>
    </reaction>
    <physiologicalReaction direction="left-to-right" evidence="7">
        <dbReference type="Rhea" id="RHEA:81856"/>
    </physiologicalReaction>
</comment>
<dbReference type="PANTHER" id="PTHR43329">
    <property type="entry name" value="EPOXIDE HYDROLASE"/>
    <property type="match status" value="1"/>
</dbReference>
<dbReference type="EC" id="3.3.2.10" evidence="2"/>
<dbReference type="AlphaFoldDB" id="A0A0D3ELW2"/>
<feature type="domain" description="AB hydrolase-1" evidence="9">
    <location>
        <begin position="30"/>
        <end position="133"/>
    </location>
</feature>
<evidence type="ECO:0000259" key="9">
    <source>
        <dbReference type="Pfam" id="PF00561"/>
    </source>
</evidence>
<comment type="function">
    <text evidence="6">Epoxide hydrolase involved in the biosynthesis of cucurbitacin and mogroside tetracyclic triterpene natural products (e.g. siamenoside I and mogrosides IV, V and VI). Cucurbitacins have cytotoxic properties and exhibit deterrent taste as a defense barrier against herbivores. Mogrosides are nonsugar highly oxygenated compounds used as high-intensity zero-calorie sweeteners; they also possess pharmacological properties such as regulating immunity, lowering blood sugar and lipid levels, protecting the liver, and acting as antioxidants and antitumor agents. Catalyzes the hydrolysis of aromatic epoxide-containing substrates, such as the conversion of 24,25-epoxycucurbitadienol to 24,25-dihydroxycucurbitadienol.</text>
</comment>
<dbReference type="eggNOG" id="KOG4178">
    <property type="taxonomic scope" value="Eukaryota"/>
</dbReference>
<evidence type="ECO:0000259" key="10">
    <source>
        <dbReference type="Pfam" id="PF12697"/>
    </source>
</evidence>
<evidence type="ECO:0000256" key="2">
    <source>
        <dbReference type="ARBA" id="ARBA00013006"/>
    </source>
</evidence>
<protein>
    <recommendedName>
        <fullName evidence="2">soluble epoxide hydrolase</fullName>
        <ecNumber evidence="2">3.3.2.10</ecNumber>
    </recommendedName>
</protein>
<dbReference type="FunFam" id="3.40.50.1820:FF:000161">
    <property type="entry name" value="Epoxide hydrolase"/>
    <property type="match status" value="1"/>
</dbReference>
<reference evidence="11" key="2">
    <citation type="submission" date="2015-03" db="UniProtKB">
        <authorList>
            <consortium name="EnsemblPlants"/>
        </authorList>
    </citation>
    <scope>IDENTIFICATION</scope>
</reference>
<dbReference type="HOGENOM" id="CLU_026472_0_0_1"/>
<feature type="compositionally biased region" description="Basic residues" evidence="8">
    <location>
        <begin position="473"/>
        <end position="482"/>
    </location>
</feature>
<comment type="catalytic activity">
    <reaction evidence="5">
        <text>an epoxide + H2O = an ethanediol</text>
        <dbReference type="Rhea" id="RHEA:19037"/>
        <dbReference type="ChEBI" id="CHEBI:15377"/>
        <dbReference type="ChEBI" id="CHEBI:32955"/>
        <dbReference type="ChEBI" id="CHEBI:140594"/>
        <dbReference type="EC" id="3.3.2.10"/>
    </reaction>
    <physiologicalReaction direction="left-to-right" evidence="5">
        <dbReference type="Rhea" id="RHEA:19038"/>
    </physiologicalReaction>
</comment>
<dbReference type="InterPro" id="IPR029058">
    <property type="entry name" value="AB_hydrolase_fold"/>
</dbReference>
<dbReference type="Proteomes" id="UP000026960">
    <property type="component" value="Chromosome 1"/>
</dbReference>
<name>A0A0D3ELW2_9ORYZ</name>
<feature type="region of interest" description="Disordered" evidence="8">
    <location>
        <begin position="418"/>
        <end position="493"/>
    </location>
</feature>
<evidence type="ECO:0000256" key="4">
    <source>
        <dbReference type="ARBA" id="ARBA00038334"/>
    </source>
</evidence>
<comment type="pathway">
    <text evidence="1">Secondary metabolite biosynthesis; terpenoid biosynthesis.</text>
</comment>
<evidence type="ECO:0000256" key="6">
    <source>
        <dbReference type="ARBA" id="ARBA00058358"/>
    </source>
</evidence>
<evidence type="ECO:0000256" key="8">
    <source>
        <dbReference type="SAM" id="MobiDB-lite"/>
    </source>
</evidence>
<evidence type="ECO:0000256" key="5">
    <source>
        <dbReference type="ARBA" id="ARBA00051067"/>
    </source>
</evidence>
<dbReference type="STRING" id="65489.A0A0D3ELW2"/>
<dbReference type="PaxDb" id="65489-OBART01G09750.1"/>
<evidence type="ECO:0000256" key="1">
    <source>
        <dbReference type="ARBA" id="ARBA00004721"/>
    </source>
</evidence>
<feature type="domain" description="AB hydrolase-1" evidence="10">
    <location>
        <begin position="538"/>
        <end position="808"/>
    </location>
</feature>
<dbReference type="EnsemblPlants" id="OBART01G09750.1">
    <property type="protein sequence ID" value="OBART01G09750.1"/>
    <property type="gene ID" value="OBART01G09750"/>
</dbReference>
<evidence type="ECO:0000313" key="12">
    <source>
        <dbReference type="Proteomes" id="UP000026960"/>
    </source>
</evidence>
<accession>A0A0D3ELW2</accession>
<evidence type="ECO:0000313" key="11">
    <source>
        <dbReference type="EnsemblPlants" id="OBART01G09750.1"/>
    </source>
</evidence>
<sequence>MAAAEVRHRTVEVASGVRLHVAEAGPEDGPAVLLVHGFPELWYSWRHQMRALAARGFRAVAPDLRGYGDSDAPPGRDSYTVLHLVGDLVALIADVGQPRVFVAAHDWGAAVAWQLCLLRPDLVTAFVALSVEYHPRNPTRSPVQTLRAVCGDGHYICFFQKNQSNYEAMFFCPSNIDAAFHERLCSSLLKVQRECCRGFDTVMTLGAWSIWKEKNSRVFNNCTQSWLTLLQLWRKRTPSGSLLIPRRPRFLDTSSKPGVAEAEFGRGDIKCLLKKFYGMRKAAPLIIPPGKTLFDSIDSDGTCPAWLSEEDISYYAEKFEKTGFTGGLNYYRCIDLNWELTAPWTGVPIKVPTKFIVGDQDLTYNIPGVKDYIHKGGLKACVPNLEDVVVMEGVAHFINQEKPDEVSDHICGIINETERQSRQTENPGGDAEPQATGRSRRRKPRRGSASGRFRAVQPDASPKLADTPMPSGRRARLQRQSRQRTGWIFKRSPRRAPIDRSIEEEPSTRWRRRRCGTARWRWRAGCGCTWRSRDRRAGPWRHQMRALAARGFRAVAPDLRGYGDSDAPQGRDSYTVLHLVGDLVALIADLGRPQVFVAGHDWGAVVAWQLCLLRPDLVTAHVSLSVEYQPRHPRMSVLQAVRVLCGDDHYVCRFQKPGVAEAEFARLDLNHLFKMVFGMRKPATIILPQDKTFFDAIDSDGTCPPWLSEEDISYYADKFGKTGFTGGFNYYRCIDLDWELTAPWTGALINVPTKFIVGDLDLTYNTPGVKDYIHKGGFKANVPNLEDVVVLEGVGHFINQEKPDEVSEHICEFFSKFLM</sequence>